<keyword evidence="5" id="KW-0378">Hydrolase</keyword>
<dbReference type="GO" id="GO:0030246">
    <property type="term" value="F:carbohydrate binding"/>
    <property type="evidence" value="ECO:0007669"/>
    <property type="project" value="InterPro"/>
</dbReference>
<name>A0A412FZ28_9FIRM</name>
<dbReference type="SUPFAM" id="SSF51445">
    <property type="entry name" value="(Trans)glycosidases"/>
    <property type="match status" value="1"/>
</dbReference>
<protein>
    <recommendedName>
        <fullName evidence="4">Beta-galactosidase</fullName>
        <ecNumber evidence="3">3.2.1.23</ecNumber>
    </recommendedName>
    <alternativeName>
        <fullName evidence="7">Lactase</fullName>
    </alternativeName>
</protein>
<dbReference type="EMBL" id="QRUP01000012">
    <property type="protein sequence ID" value="RGR73426.1"/>
    <property type="molecule type" value="Genomic_DNA"/>
</dbReference>
<dbReference type="PANTHER" id="PTHR46323">
    <property type="entry name" value="BETA-GALACTOSIDASE"/>
    <property type="match status" value="1"/>
</dbReference>
<comment type="catalytic activity">
    <reaction evidence="1">
        <text>Hydrolysis of terminal non-reducing beta-D-galactose residues in beta-D-galactosides.</text>
        <dbReference type="EC" id="3.2.1.23"/>
    </reaction>
</comment>
<dbReference type="EC" id="3.2.1.23" evidence="3"/>
<dbReference type="PRINTS" id="PR00132">
    <property type="entry name" value="GLHYDRLASE2"/>
</dbReference>
<dbReference type="Gene3D" id="3.20.20.80">
    <property type="entry name" value="Glycosidases"/>
    <property type="match status" value="1"/>
</dbReference>
<keyword evidence="6" id="KW-0326">Glycosidase</keyword>
<organism evidence="9 10">
    <name type="scientific">Holdemania filiformis</name>
    <dbReference type="NCBI Taxonomy" id="61171"/>
    <lineage>
        <taxon>Bacteria</taxon>
        <taxon>Bacillati</taxon>
        <taxon>Bacillota</taxon>
        <taxon>Erysipelotrichia</taxon>
        <taxon>Erysipelotrichales</taxon>
        <taxon>Erysipelotrichaceae</taxon>
        <taxon>Holdemania</taxon>
    </lineage>
</organism>
<dbReference type="PROSITE" id="PS00608">
    <property type="entry name" value="GLYCOSYL_HYDROL_F2_2"/>
    <property type="match status" value="1"/>
</dbReference>
<evidence type="ECO:0000256" key="4">
    <source>
        <dbReference type="ARBA" id="ARBA00013303"/>
    </source>
</evidence>
<evidence type="ECO:0000256" key="5">
    <source>
        <dbReference type="ARBA" id="ARBA00022801"/>
    </source>
</evidence>
<dbReference type="Pfam" id="PF02837">
    <property type="entry name" value="Glyco_hydro_2_N"/>
    <property type="match status" value="1"/>
</dbReference>
<dbReference type="SUPFAM" id="SSF49303">
    <property type="entry name" value="beta-Galactosidase/glucuronidase domain"/>
    <property type="match status" value="2"/>
</dbReference>
<dbReference type="PANTHER" id="PTHR46323:SF2">
    <property type="entry name" value="BETA-GALACTOSIDASE"/>
    <property type="match status" value="1"/>
</dbReference>
<sequence length="1124" mass="126488">MITISEVFMKKIILGLVISGLILGGCSSKMDQFVEPQGTPRPSIEPLPTDASFAGEEWYDQMEVWQLHREPARAALMPYPSSQQALLAEASALDEITAASSSRIQSLNGRWAFYYAAKPTDRLKNLAGYDAQWYWEDWDTADWDQIDVPSNIQTQWKEDGSFRYEPPIYINQIYPWLNYEAIQYGAQGQPVAATAVNSVGHYKREFTLDEGLQNKHVFLRFEGVESAFYVYINGQPIGYSEDSYTPAEFNITPYLKEGVNTIAVEVYRWSDGSYFENQDFIRLSGIFRDVTLIGREAVEIRDLFVQSDLAEDYTQAQVQVDVDLRNLSQQPQTGWTLEMELVDQGRAVFDQPLNLESPELPVLETTENQTGTSLSAHFTIDQPKLWTPDQPHLYSLVLTLKNAAGEVMESVCQRIGLRKIEVQTADGVQQMFLNGKPLMIKGVNRHETDPVKGRALGAQEIITDLKLMKAYNINAFRTSHYPNHPLTCDVADELGLIVVDEANIESHIGEKELGVPGNNPLYNGLILDRTVSMVERDKNHASVLFWSLGNEATYHEYEMNENYPFYNTSMWILQRDPKRLRVYERDNRIGDTRETSMVDVTSSQYWTLDQLKDYAKKNKHAFFQSEYIHAMGNGVANLAEYFALFKTYPQLQGGFIWDFIDQTILTGDPATGQFYYGYGSDWGTPLNDGDFCGNGLVNADRTPSAELEEVKKVQQDVSFTYDSQKRRLTMTNEFLATDLNAFAVELNFYQNGTLFHTVALSEAEKALPPGAAKTIDVALPDSDSDAEVILEIDVKYSQDQSWANAYGGKQGDILAFEQFVLQEGKPAAAVSPDLSLTVTEQEDKWTIQGRTEQNQDFEMILNPAKMEIEAYRLGDQTFLTGGPQPSFYRAETSGDPQFSEAVRQAGKAVEYKSPSIQRKEENGEVKQLTIKASGTINEFNTGLETEITIQGNGQVAVTMTMKVPSKEKVGPVARAGLTLNLDASLTEIRYNGRGPEENYIDRHTGSRLGQWKAKIHDFYNDQLLKPQDSGNRTEVRSLTLNGEKNALTLTFDEPVGMNIMTWDELSLASAAHLKDAQKLDQPLLHLDAAQRGLGNGSWGAEPLKEYQIKQNQTYTVSFQIKPGQ</sequence>
<dbReference type="GO" id="GO:0009341">
    <property type="term" value="C:beta-galactosidase complex"/>
    <property type="evidence" value="ECO:0007669"/>
    <property type="project" value="InterPro"/>
</dbReference>
<evidence type="ECO:0000256" key="1">
    <source>
        <dbReference type="ARBA" id="ARBA00001412"/>
    </source>
</evidence>
<dbReference type="SMART" id="SM01038">
    <property type="entry name" value="Bgal_small_N"/>
    <property type="match status" value="1"/>
</dbReference>
<dbReference type="InterPro" id="IPR050347">
    <property type="entry name" value="Bact_Beta-galactosidase"/>
</dbReference>
<dbReference type="Pfam" id="PF02836">
    <property type="entry name" value="Glyco_hydro_2_C"/>
    <property type="match status" value="1"/>
</dbReference>
<evidence type="ECO:0000256" key="3">
    <source>
        <dbReference type="ARBA" id="ARBA00012756"/>
    </source>
</evidence>
<dbReference type="Pfam" id="PF16353">
    <property type="entry name" value="LacZ_4"/>
    <property type="match status" value="1"/>
</dbReference>
<dbReference type="Gene3D" id="2.60.40.10">
    <property type="entry name" value="Immunoglobulins"/>
    <property type="match status" value="2"/>
</dbReference>
<evidence type="ECO:0000313" key="9">
    <source>
        <dbReference type="EMBL" id="RGR73426.1"/>
    </source>
</evidence>
<accession>A0A412FZ28</accession>
<dbReference type="InterPro" id="IPR036156">
    <property type="entry name" value="Beta-gal/glucu_dom_sf"/>
</dbReference>
<keyword evidence="10" id="KW-1185">Reference proteome</keyword>
<dbReference type="InterPro" id="IPR011013">
    <property type="entry name" value="Gal_mutarotase_sf_dom"/>
</dbReference>
<dbReference type="InterPro" id="IPR006102">
    <property type="entry name" value="Ig-like_GH2"/>
</dbReference>
<dbReference type="InterPro" id="IPR014718">
    <property type="entry name" value="GH-type_carb-bd"/>
</dbReference>
<dbReference type="InterPro" id="IPR006103">
    <property type="entry name" value="Glyco_hydro_2_cat"/>
</dbReference>
<comment type="similarity">
    <text evidence="2">Belongs to the glycosyl hydrolase 2 family.</text>
</comment>
<dbReference type="GO" id="GO:0004565">
    <property type="term" value="F:beta-galactosidase activity"/>
    <property type="evidence" value="ECO:0007669"/>
    <property type="project" value="UniProtKB-EC"/>
</dbReference>
<evidence type="ECO:0000256" key="2">
    <source>
        <dbReference type="ARBA" id="ARBA00007401"/>
    </source>
</evidence>
<evidence type="ECO:0000256" key="6">
    <source>
        <dbReference type="ARBA" id="ARBA00023295"/>
    </source>
</evidence>
<comment type="caution">
    <text evidence="9">The sequence shown here is derived from an EMBL/GenBank/DDBJ whole genome shotgun (WGS) entry which is preliminary data.</text>
</comment>
<evidence type="ECO:0000313" key="10">
    <source>
        <dbReference type="Proteomes" id="UP000284178"/>
    </source>
</evidence>
<gene>
    <name evidence="9" type="ORF">DWY25_10500</name>
</gene>
<dbReference type="InterPro" id="IPR006104">
    <property type="entry name" value="Glyco_hydro_2_N"/>
</dbReference>
<dbReference type="Pfam" id="PF02929">
    <property type="entry name" value="Bgal_small_N"/>
    <property type="match status" value="1"/>
</dbReference>
<dbReference type="Pfam" id="PF00703">
    <property type="entry name" value="Glyco_hydro_2"/>
    <property type="match status" value="1"/>
</dbReference>
<feature type="domain" description="Beta galactosidase small chain/" evidence="8">
    <location>
        <begin position="851"/>
        <end position="1121"/>
    </location>
</feature>
<evidence type="ECO:0000256" key="7">
    <source>
        <dbReference type="ARBA" id="ARBA00032230"/>
    </source>
</evidence>
<proteinExistence type="inferred from homology"/>
<dbReference type="InterPro" id="IPR032312">
    <property type="entry name" value="LacZ_4"/>
</dbReference>
<dbReference type="InterPro" id="IPR017853">
    <property type="entry name" value="GH"/>
</dbReference>
<dbReference type="InterPro" id="IPR008979">
    <property type="entry name" value="Galactose-bd-like_sf"/>
</dbReference>
<dbReference type="InterPro" id="IPR023232">
    <property type="entry name" value="Glyco_hydro_2_AS"/>
</dbReference>
<dbReference type="GO" id="GO:0005990">
    <property type="term" value="P:lactose catabolic process"/>
    <property type="evidence" value="ECO:0007669"/>
    <property type="project" value="TreeGrafter"/>
</dbReference>
<evidence type="ECO:0000259" key="8">
    <source>
        <dbReference type="SMART" id="SM01038"/>
    </source>
</evidence>
<dbReference type="InterPro" id="IPR004199">
    <property type="entry name" value="B-gal_small/dom_5"/>
</dbReference>
<dbReference type="SUPFAM" id="SSF49785">
    <property type="entry name" value="Galactose-binding domain-like"/>
    <property type="match status" value="1"/>
</dbReference>
<dbReference type="Gene3D" id="2.70.98.10">
    <property type="match status" value="1"/>
</dbReference>
<dbReference type="InterPro" id="IPR013783">
    <property type="entry name" value="Ig-like_fold"/>
</dbReference>
<dbReference type="InterPro" id="IPR006101">
    <property type="entry name" value="Glyco_hydro_2"/>
</dbReference>
<dbReference type="SUPFAM" id="SSF74650">
    <property type="entry name" value="Galactose mutarotase-like"/>
    <property type="match status" value="1"/>
</dbReference>
<reference evidence="9 10" key="1">
    <citation type="submission" date="2018-08" db="EMBL/GenBank/DDBJ databases">
        <title>A genome reference for cultivated species of the human gut microbiota.</title>
        <authorList>
            <person name="Zou Y."/>
            <person name="Xue W."/>
            <person name="Luo G."/>
        </authorList>
    </citation>
    <scope>NUCLEOTIDE SEQUENCE [LARGE SCALE GENOMIC DNA]</scope>
    <source>
        <strain evidence="9 10">AF24-29</strain>
    </source>
</reference>
<dbReference type="AlphaFoldDB" id="A0A412FZ28"/>
<dbReference type="Gene3D" id="2.60.120.260">
    <property type="entry name" value="Galactose-binding domain-like"/>
    <property type="match status" value="1"/>
</dbReference>
<dbReference type="Proteomes" id="UP000284178">
    <property type="component" value="Unassembled WGS sequence"/>
</dbReference>